<dbReference type="InterPro" id="IPR005835">
    <property type="entry name" value="NTP_transferase_dom"/>
</dbReference>
<dbReference type="EMBL" id="CADCVU010000119">
    <property type="protein sequence ID" value="CAA9502872.1"/>
    <property type="molecule type" value="Genomic_DNA"/>
</dbReference>
<proteinExistence type="predicted"/>
<dbReference type="Pfam" id="PF24894">
    <property type="entry name" value="Hexapep_GlmU"/>
    <property type="match status" value="1"/>
</dbReference>
<dbReference type="Gene3D" id="2.160.10.10">
    <property type="entry name" value="Hexapeptide repeat proteins"/>
    <property type="match status" value="1"/>
</dbReference>
<evidence type="ECO:0000259" key="1">
    <source>
        <dbReference type="Pfam" id="PF00483"/>
    </source>
</evidence>
<name>A0A6J4SQW6_9ACTN</name>
<dbReference type="InterPro" id="IPR011004">
    <property type="entry name" value="Trimer_LpxA-like_sf"/>
</dbReference>
<feature type="domain" description="Glucose-1-phosphate adenylyltransferase/Bifunctional protein GlmU-like C-terminal hexapeptide" evidence="2">
    <location>
        <begin position="250"/>
        <end position="317"/>
    </location>
</feature>
<dbReference type="InterPro" id="IPR050486">
    <property type="entry name" value="Mannose-1P_guanyltransferase"/>
</dbReference>
<evidence type="ECO:0000313" key="3">
    <source>
        <dbReference type="EMBL" id="CAA9502872.1"/>
    </source>
</evidence>
<dbReference type="InterPro" id="IPR056818">
    <property type="entry name" value="GlmU/GlgC-like_hexapep"/>
</dbReference>
<dbReference type="InterPro" id="IPR029044">
    <property type="entry name" value="Nucleotide-diphossugar_trans"/>
</dbReference>
<organism evidence="3">
    <name type="scientific">uncultured Solirubrobacterales bacterium</name>
    <dbReference type="NCBI Taxonomy" id="768556"/>
    <lineage>
        <taxon>Bacteria</taxon>
        <taxon>Bacillati</taxon>
        <taxon>Actinomycetota</taxon>
        <taxon>Thermoleophilia</taxon>
        <taxon>Solirubrobacterales</taxon>
        <taxon>environmental samples</taxon>
    </lineage>
</organism>
<sequence>MQALILAGGQGTRLRPLTLTSPKPALPLAGRPFLTFMLDWLERHGVDEAILSCGFLGEEVARVLGRSHRGMKLRYVNETEPLGTAGPLRLAADEGGLDDRLLVLNGDVLTDFDLSAQIEFHELKGAAATLALVAVDDPSSYGLVPTAASGEVEAFLEKVGGDSALPPPPTNRVNAGAYVIERSVIERIPPGRPVSFEREIFPALVAEGLFGYPFEGYWIDIGTPERYLEATQDLLTGSVESTLPPRDDSGSLVLPGCATDGAEVGPLSVLGEWCTIEPGARVARSVLHRGITVGAGAVIEHAVLADGVTVGPRARLGPGAVVG</sequence>
<dbReference type="Gene3D" id="3.90.550.10">
    <property type="entry name" value="Spore Coat Polysaccharide Biosynthesis Protein SpsA, Chain A"/>
    <property type="match status" value="1"/>
</dbReference>
<dbReference type="Pfam" id="PF00483">
    <property type="entry name" value="NTP_transferase"/>
    <property type="match status" value="1"/>
</dbReference>
<dbReference type="AlphaFoldDB" id="A0A6J4SQW6"/>
<reference evidence="3" key="1">
    <citation type="submission" date="2020-02" db="EMBL/GenBank/DDBJ databases">
        <authorList>
            <person name="Meier V. D."/>
        </authorList>
    </citation>
    <scope>NUCLEOTIDE SEQUENCE</scope>
    <source>
        <strain evidence="3">AVDCRST_MAG45</strain>
    </source>
</reference>
<dbReference type="SUPFAM" id="SSF53448">
    <property type="entry name" value="Nucleotide-diphospho-sugar transferases"/>
    <property type="match status" value="1"/>
</dbReference>
<dbReference type="SUPFAM" id="SSF51161">
    <property type="entry name" value="Trimeric LpxA-like enzymes"/>
    <property type="match status" value="1"/>
</dbReference>
<dbReference type="PANTHER" id="PTHR22572">
    <property type="entry name" value="SUGAR-1-PHOSPHATE GUANYL TRANSFERASE"/>
    <property type="match status" value="1"/>
</dbReference>
<protein>
    <submittedName>
        <fullName evidence="3">Uncharacterized protein</fullName>
    </submittedName>
</protein>
<feature type="domain" description="Nucleotidyl transferase" evidence="1">
    <location>
        <begin position="3"/>
        <end position="235"/>
    </location>
</feature>
<feature type="non-terminal residue" evidence="3">
    <location>
        <position position="323"/>
    </location>
</feature>
<accession>A0A6J4SQW6</accession>
<evidence type="ECO:0000259" key="2">
    <source>
        <dbReference type="Pfam" id="PF24894"/>
    </source>
</evidence>
<dbReference type="CDD" id="cd04181">
    <property type="entry name" value="NTP_transferase"/>
    <property type="match status" value="1"/>
</dbReference>
<gene>
    <name evidence="3" type="ORF">AVDCRST_MAG45-1423</name>
</gene>